<gene>
    <name evidence="1" type="ORF">Pmgp_02209</name>
</gene>
<dbReference type="AlphaFoldDB" id="A0A4Y7RPJ4"/>
<dbReference type="OrthoDB" id="1798539at2"/>
<organism evidence="1 2">
    <name type="scientific">Pelotomaculum propionicicum</name>
    <dbReference type="NCBI Taxonomy" id="258475"/>
    <lineage>
        <taxon>Bacteria</taxon>
        <taxon>Bacillati</taxon>
        <taxon>Bacillota</taxon>
        <taxon>Clostridia</taxon>
        <taxon>Eubacteriales</taxon>
        <taxon>Desulfotomaculaceae</taxon>
        <taxon>Pelotomaculum</taxon>
    </lineage>
</organism>
<comment type="caution">
    <text evidence="1">The sequence shown here is derived from an EMBL/GenBank/DDBJ whole genome shotgun (WGS) entry which is preliminary data.</text>
</comment>
<sequence length="107" mass="11827">MIKLEISKEARDYILNNIDAITVESISMASCCGYSNEPVVFEYKPSAPEHYEEVIAGGIKVYVFKEGAVVAPGGARICLADNNSPFKWLNIEGLRYKDYFGGIPESD</sequence>
<accession>A0A4Y7RPJ4</accession>
<protein>
    <recommendedName>
        <fullName evidence="3">FeS cluster biogenesis domain-containing protein</fullName>
    </recommendedName>
</protein>
<dbReference type="Proteomes" id="UP000297597">
    <property type="component" value="Unassembled WGS sequence"/>
</dbReference>
<dbReference type="InterPro" id="IPR049744">
    <property type="entry name" value="CC/Se_fam"/>
</dbReference>
<proteinExistence type="predicted"/>
<evidence type="ECO:0000313" key="1">
    <source>
        <dbReference type="EMBL" id="TEB10629.1"/>
    </source>
</evidence>
<evidence type="ECO:0008006" key="3">
    <source>
        <dbReference type="Google" id="ProtNLM"/>
    </source>
</evidence>
<reference evidence="1 2" key="1">
    <citation type="journal article" date="2018" name="Environ. Microbiol.">
        <title>Novel energy conservation strategies and behaviour of Pelotomaculum schinkii driving syntrophic propionate catabolism.</title>
        <authorList>
            <person name="Hidalgo-Ahumada C.A.P."/>
            <person name="Nobu M.K."/>
            <person name="Narihiro T."/>
            <person name="Tamaki H."/>
            <person name="Liu W.T."/>
            <person name="Kamagata Y."/>
            <person name="Stams A.J.M."/>
            <person name="Imachi H."/>
            <person name="Sousa D.Z."/>
        </authorList>
    </citation>
    <scope>NUCLEOTIDE SEQUENCE [LARGE SCALE GENOMIC DNA]</scope>
    <source>
        <strain evidence="1 2">MGP</strain>
    </source>
</reference>
<keyword evidence="2" id="KW-1185">Reference proteome</keyword>
<dbReference type="RefSeq" id="WP_134214041.1">
    <property type="nucleotide sequence ID" value="NZ_QFFZ01000023.1"/>
</dbReference>
<dbReference type="EMBL" id="QFFZ01000023">
    <property type="protein sequence ID" value="TEB10629.1"/>
    <property type="molecule type" value="Genomic_DNA"/>
</dbReference>
<evidence type="ECO:0000313" key="2">
    <source>
        <dbReference type="Proteomes" id="UP000297597"/>
    </source>
</evidence>
<name>A0A4Y7RPJ4_9FIRM</name>
<dbReference type="NCBIfam" id="NF041239">
    <property type="entry name" value="Moor_selen_rel"/>
    <property type="match status" value="1"/>
</dbReference>